<dbReference type="RefSeq" id="WP_061662270.1">
    <property type="nucleotide sequence ID" value="NZ_LOMO01000001.1"/>
</dbReference>
<dbReference type="Proteomes" id="UP000075476">
    <property type="component" value="Unassembled WGS sequence"/>
</dbReference>
<proteinExistence type="predicted"/>
<dbReference type="EMBL" id="LOMO01000001">
    <property type="protein sequence ID" value="KXY50945.1"/>
    <property type="molecule type" value="Genomic_DNA"/>
</dbReference>
<name>A0A9X0SP82_BACCE</name>
<reference evidence="1 2" key="1">
    <citation type="submission" date="2015-12" db="EMBL/GenBank/DDBJ databases">
        <title>Bacillus cereus Group isolate.</title>
        <authorList>
            <person name="Kovac J."/>
        </authorList>
    </citation>
    <scope>NUCLEOTIDE SEQUENCE [LARGE SCALE GENOMIC DNA]</scope>
    <source>
        <strain evidence="1 2">FSL K6-0073</strain>
    </source>
</reference>
<sequence length="98" mass="11274">MNKRIKKKQIKQNVCMVCGSTLVEKSSNYSSVLISVKEECPNCHNYIVEATLTGINKTISGSQFNYNFDMNNSEKQALERKERKLLRFLKKNGKIKVN</sequence>
<evidence type="ECO:0000313" key="1">
    <source>
        <dbReference type="EMBL" id="KXY50945.1"/>
    </source>
</evidence>
<protein>
    <submittedName>
        <fullName evidence="1">Uncharacterized protein</fullName>
    </submittedName>
</protein>
<comment type="caution">
    <text evidence="1">The sequence shown here is derived from an EMBL/GenBank/DDBJ whole genome shotgun (WGS) entry which is preliminary data.</text>
</comment>
<evidence type="ECO:0000313" key="2">
    <source>
        <dbReference type="Proteomes" id="UP000075476"/>
    </source>
</evidence>
<accession>A0A9X0SP82</accession>
<organism evidence="1 2">
    <name type="scientific">Bacillus cereus</name>
    <dbReference type="NCBI Taxonomy" id="1396"/>
    <lineage>
        <taxon>Bacteria</taxon>
        <taxon>Bacillati</taxon>
        <taxon>Bacillota</taxon>
        <taxon>Bacilli</taxon>
        <taxon>Bacillales</taxon>
        <taxon>Bacillaceae</taxon>
        <taxon>Bacillus</taxon>
        <taxon>Bacillus cereus group</taxon>
    </lineage>
</organism>
<gene>
    <name evidence="1" type="ORF">AT268_30835</name>
</gene>
<dbReference type="AlphaFoldDB" id="A0A9X0SP82"/>